<dbReference type="AlphaFoldDB" id="A0A4U8T043"/>
<accession>A0A4U8T043</accession>
<keyword evidence="8" id="KW-1185">Reference proteome</keyword>
<feature type="region of interest" description="Disordered" evidence="4">
    <location>
        <begin position="213"/>
        <end position="236"/>
    </location>
</feature>
<keyword evidence="3" id="KW-0808">Transferase</keyword>
<evidence type="ECO:0000256" key="4">
    <source>
        <dbReference type="SAM" id="MobiDB-lite"/>
    </source>
</evidence>
<evidence type="ECO:0000259" key="5">
    <source>
        <dbReference type="Pfam" id="PF00852"/>
    </source>
</evidence>
<dbReference type="InterPro" id="IPR038577">
    <property type="entry name" value="GT10-like_C_sf"/>
</dbReference>
<name>A0A4U8T043_9HELI</name>
<dbReference type="SUPFAM" id="SSF53756">
    <property type="entry name" value="UDP-Glycosyltransferase/glycogen phosphorylase"/>
    <property type="match status" value="1"/>
</dbReference>
<dbReference type="GO" id="GO:0046920">
    <property type="term" value="F:alpha-(1-&gt;3)-fucosyltransferase activity"/>
    <property type="evidence" value="ECO:0007669"/>
    <property type="project" value="TreeGrafter"/>
</dbReference>
<protein>
    <submittedName>
        <fullName evidence="7">Uncharacterized protein</fullName>
    </submittedName>
</protein>
<feature type="domain" description="Fucosyltransferase C-terminal" evidence="5">
    <location>
        <begin position="108"/>
        <end position="199"/>
    </location>
</feature>
<reference evidence="7 8" key="1">
    <citation type="journal article" date="2014" name="Genome Announc.">
        <title>Draft genome sequences of eight enterohepatic helicobacter species isolated from both laboratory and wild rodents.</title>
        <authorList>
            <person name="Sheh A."/>
            <person name="Shen Z."/>
            <person name="Fox J.G."/>
        </authorList>
    </citation>
    <scope>NUCLEOTIDE SEQUENCE [LARGE SCALE GENOMIC DNA]</scope>
    <source>
        <strain evidence="7 8">MIT 97-6194</strain>
    </source>
</reference>
<feature type="compositionally biased region" description="Basic and acidic residues" evidence="4">
    <location>
        <begin position="213"/>
        <end position="222"/>
    </location>
</feature>
<proteinExistence type="inferred from homology"/>
<dbReference type="Proteomes" id="UP000029714">
    <property type="component" value="Unassembled WGS sequence"/>
</dbReference>
<sequence length="236" mass="27108">MRIVDDYRPDTKEDFYNNSLIKSLQEKFDIEYSSNPDFIIYSQEGFKHLNYDCVRIFYTGENIRADFNVADYAIDFDYMDFGDRHLRHTLFDYKSVEKSRPLSDSNIESKSKFCCMLASNCISTASFRGIFFDKLNAYKRVDSGGAYKNNIGHRIENKIEWLKDYTFNICFENSSYPGYLSEKLADAFIAGCVPIYWGDTSLRVGVKHTEPLDSIESNKEDSMESSINGGGGGNAY</sequence>
<feature type="domain" description="Alpha-(1,3)-fucosyltransferase FucT N-terminal" evidence="6">
    <location>
        <begin position="14"/>
        <end position="91"/>
    </location>
</feature>
<dbReference type="Pfam" id="PF00852">
    <property type="entry name" value="Glyco_transf_10"/>
    <property type="match status" value="1"/>
</dbReference>
<evidence type="ECO:0000256" key="1">
    <source>
        <dbReference type="ARBA" id="ARBA00008919"/>
    </source>
</evidence>
<dbReference type="InterPro" id="IPR001503">
    <property type="entry name" value="Glyco_trans_10"/>
</dbReference>
<evidence type="ECO:0000259" key="6">
    <source>
        <dbReference type="Pfam" id="PF18025"/>
    </source>
</evidence>
<dbReference type="EMBL" id="JRMP02000019">
    <property type="protein sequence ID" value="TLD92553.1"/>
    <property type="molecule type" value="Genomic_DNA"/>
</dbReference>
<dbReference type="PANTHER" id="PTHR11929">
    <property type="entry name" value="ALPHA- 1,3 -FUCOSYLTRANSFERASE"/>
    <property type="match status" value="1"/>
</dbReference>
<dbReference type="GO" id="GO:0016020">
    <property type="term" value="C:membrane"/>
    <property type="evidence" value="ECO:0007669"/>
    <property type="project" value="InterPro"/>
</dbReference>
<evidence type="ECO:0000256" key="3">
    <source>
        <dbReference type="ARBA" id="ARBA00022679"/>
    </source>
</evidence>
<evidence type="ECO:0000256" key="2">
    <source>
        <dbReference type="ARBA" id="ARBA00022676"/>
    </source>
</evidence>
<keyword evidence="2" id="KW-0328">Glycosyltransferase</keyword>
<dbReference type="InterPro" id="IPR041058">
    <property type="entry name" value="FucT_N"/>
</dbReference>
<evidence type="ECO:0000313" key="7">
    <source>
        <dbReference type="EMBL" id="TLD92553.1"/>
    </source>
</evidence>
<reference evidence="7 8" key="2">
    <citation type="journal article" date="2016" name="Infect. Immun.">
        <title>Helicobacter saguini, a Novel Helicobacter Isolated from Cotton-Top Tamarins with Ulcerative Colitis, Has Proinflammatory Properties and Induces Typhlocolitis and Dysplasia in Gnotobiotic IL-10-/- Mice.</title>
        <authorList>
            <person name="Shen Z."/>
            <person name="Mannion A."/>
            <person name="Whary M.T."/>
            <person name="Muthupalani S."/>
            <person name="Sheh A."/>
            <person name="Feng Y."/>
            <person name="Gong G."/>
            <person name="Vandamme P."/>
            <person name="Holcombe H.R."/>
            <person name="Paster B.J."/>
            <person name="Fox J.G."/>
        </authorList>
    </citation>
    <scope>NUCLEOTIDE SEQUENCE [LARGE SCALE GENOMIC DNA]</scope>
    <source>
        <strain evidence="7 8">MIT 97-6194</strain>
    </source>
</reference>
<dbReference type="Gene3D" id="3.40.50.11660">
    <property type="entry name" value="Glycosyl transferase family 10, C-terminal domain"/>
    <property type="match status" value="1"/>
</dbReference>
<comment type="caution">
    <text evidence="7">The sequence shown here is derived from an EMBL/GenBank/DDBJ whole genome shotgun (WGS) entry which is preliminary data.</text>
</comment>
<organism evidence="7 8">
    <name type="scientific">Helicobacter saguini</name>
    <dbReference type="NCBI Taxonomy" id="1548018"/>
    <lineage>
        <taxon>Bacteria</taxon>
        <taxon>Pseudomonadati</taxon>
        <taxon>Campylobacterota</taxon>
        <taxon>Epsilonproteobacteria</taxon>
        <taxon>Campylobacterales</taxon>
        <taxon>Helicobacteraceae</taxon>
        <taxon>Helicobacter</taxon>
    </lineage>
</organism>
<dbReference type="OrthoDB" id="9791032at2"/>
<dbReference type="PANTHER" id="PTHR11929:SF194">
    <property type="entry name" value="ALPHA-(1,3)-FUCOSYLTRANSFERASE 10"/>
    <property type="match status" value="1"/>
</dbReference>
<comment type="similarity">
    <text evidence="1">Belongs to the glycosyltransferase 10 family.</text>
</comment>
<gene>
    <name evidence="7" type="ORF">LS64_010160</name>
</gene>
<evidence type="ECO:0000313" key="8">
    <source>
        <dbReference type="Proteomes" id="UP000029714"/>
    </source>
</evidence>
<dbReference type="Pfam" id="PF18025">
    <property type="entry name" value="FucT_N"/>
    <property type="match status" value="1"/>
</dbReference>
<dbReference type="InterPro" id="IPR055270">
    <property type="entry name" value="Glyco_tran_10_C"/>
</dbReference>